<feature type="compositionally biased region" description="Pro residues" evidence="1">
    <location>
        <begin position="37"/>
        <end position="46"/>
    </location>
</feature>
<keyword evidence="2" id="KW-0732">Signal</keyword>
<feature type="region of interest" description="Disordered" evidence="1">
    <location>
        <begin position="30"/>
        <end position="112"/>
    </location>
</feature>
<reference evidence="3" key="1">
    <citation type="submission" date="2019-10" db="EMBL/GenBank/DDBJ databases">
        <authorList>
            <person name="Zhang R."/>
            <person name="Pan Y."/>
            <person name="Wang J."/>
            <person name="Ma R."/>
            <person name="Yu S."/>
        </authorList>
    </citation>
    <scope>NUCLEOTIDE SEQUENCE</scope>
    <source>
        <strain evidence="3">LA-IB0</strain>
        <tissue evidence="3">Leaf</tissue>
    </source>
</reference>
<name>A0AAV6Y9Q4_9LAMI</name>
<comment type="caution">
    <text evidence="3">The sequence shown here is derived from an EMBL/GenBank/DDBJ whole genome shotgun (WGS) entry which is preliminary data.</text>
</comment>
<evidence type="ECO:0000313" key="3">
    <source>
        <dbReference type="EMBL" id="KAG8388208.1"/>
    </source>
</evidence>
<feature type="chain" id="PRO_5043753541" evidence="2">
    <location>
        <begin position="19"/>
        <end position="132"/>
    </location>
</feature>
<evidence type="ECO:0000313" key="4">
    <source>
        <dbReference type="Proteomes" id="UP000826271"/>
    </source>
</evidence>
<keyword evidence="4" id="KW-1185">Reference proteome</keyword>
<dbReference type="Proteomes" id="UP000826271">
    <property type="component" value="Unassembled WGS sequence"/>
</dbReference>
<protein>
    <submittedName>
        <fullName evidence="3">Uncharacterized protein</fullName>
    </submittedName>
</protein>
<feature type="compositionally biased region" description="Pro residues" evidence="1">
    <location>
        <begin position="65"/>
        <end position="74"/>
    </location>
</feature>
<feature type="signal peptide" evidence="2">
    <location>
        <begin position="1"/>
        <end position="18"/>
    </location>
</feature>
<feature type="compositionally biased region" description="Pro residues" evidence="1">
    <location>
        <begin position="96"/>
        <end position="108"/>
    </location>
</feature>
<gene>
    <name evidence="3" type="ORF">BUALT_Bualt02G0101800</name>
</gene>
<evidence type="ECO:0000256" key="2">
    <source>
        <dbReference type="SAM" id="SignalP"/>
    </source>
</evidence>
<accession>A0AAV6Y9Q4</accession>
<dbReference type="EMBL" id="WHWC01000002">
    <property type="protein sequence ID" value="KAG8388208.1"/>
    <property type="molecule type" value="Genomic_DNA"/>
</dbReference>
<evidence type="ECO:0000256" key="1">
    <source>
        <dbReference type="SAM" id="MobiDB-lite"/>
    </source>
</evidence>
<organism evidence="3 4">
    <name type="scientific">Buddleja alternifolia</name>
    <dbReference type="NCBI Taxonomy" id="168488"/>
    <lineage>
        <taxon>Eukaryota</taxon>
        <taxon>Viridiplantae</taxon>
        <taxon>Streptophyta</taxon>
        <taxon>Embryophyta</taxon>
        <taxon>Tracheophyta</taxon>
        <taxon>Spermatophyta</taxon>
        <taxon>Magnoliopsida</taxon>
        <taxon>eudicotyledons</taxon>
        <taxon>Gunneridae</taxon>
        <taxon>Pentapetalae</taxon>
        <taxon>asterids</taxon>
        <taxon>lamiids</taxon>
        <taxon>Lamiales</taxon>
        <taxon>Scrophulariaceae</taxon>
        <taxon>Buddlejeae</taxon>
        <taxon>Buddleja</taxon>
    </lineage>
</organism>
<dbReference type="AlphaFoldDB" id="A0AAV6Y9Q4"/>
<proteinExistence type="predicted"/>
<sequence length="132" mass="14376">MRSLLLILLFAIFVNSQARTLIEHCDKLNAICGNRPKPTPPAPTTAPPTRESSPLLLHSYGRTNHPPPPPPKPATPVDQYIVTSEGNKENYGRPAKTPPPAPKLPPPHHQLSSGEVLVAEETWLNILFLSSA</sequence>